<evidence type="ECO:0000313" key="4">
    <source>
        <dbReference type="Proteomes" id="UP001153069"/>
    </source>
</evidence>
<gene>
    <name evidence="3" type="ORF">SEMRO_411_G137720.1</name>
</gene>
<evidence type="ECO:0000256" key="1">
    <source>
        <dbReference type="SAM" id="MobiDB-lite"/>
    </source>
</evidence>
<sequence length="581" mass="66304">MTHQPPRRPKRSSRSRRDSASSRQLPFWSQERPAQETAAYHDPLLDSHRRDSQHNHYRLHDRPQQSRSLIPWSPGQTIASDSPPSGMDPYIHESGDEYSVDRTMYEEADDEEDSTRCCRLPSCCCFLPFFCCCCRGCSRPTSDQEDSGRQENSRIRIRRRGVCLRLSYFVLVMLTFAALYYKSSKCTNQNWTMNVGESRHVATAGFLTDSVQVTTKTTSSSSSGDGRKKNHTIYYENNDNQTVSRGVAVYAMGSPHCPLLNGPPVTLDSPTQKLVLLPHAFEYQYFYLNKGSTMHISVHQMQGATNILVLKGNKVLSRIQDKKKNADAYDLMSDLELEFNIEQILLERFSWTQERAPIEFSFTSPANDVYVLLYDNAAMSEGATLNVKYHSVLTTYDLEGLVPWCSHASPVNPSDDDVMELSYFSCPPLQVSMAGCIIVQAIQRHPHSQNHTNDDYFQLGGDGTMEVTVNVTRQWWYISALATIPALFLALICYCRKRRQRRRLRRWRERYYRRTASRDMPQPQREEPSYQYMQLQEGGEESDGNAEGENITSEAQQLRSSSEGGNTTMIPAENVVVVSNQ</sequence>
<dbReference type="OrthoDB" id="48830at2759"/>
<evidence type="ECO:0000313" key="3">
    <source>
        <dbReference type="EMBL" id="CAB9509942.1"/>
    </source>
</evidence>
<accession>A0A9N8DVV6</accession>
<feature type="compositionally biased region" description="Polar residues" evidence="1">
    <location>
        <begin position="74"/>
        <end position="83"/>
    </location>
</feature>
<feature type="compositionally biased region" description="Basic residues" evidence="1">
    <location>
        <begin position="1"/>
        <end position="14"/>
    </location>
</feature>
<feature type="compositionally biased region" description="Polar residues" evidence="1">
    <location>
        <begin position="550"/>
        <end position="569"/>
    </location>
</feature>
<feature type="region of interest" description="Disordered" evidence="1">
    <location>
        <begin position="1"/>
        <end position="89"/>
    </location>
</feature>
<evidence type="ECO:0000256" key="2">
    <source>
        <dbReference type="SAM" id="Phobius"/>
    </source>
</evidence>
<dbReference type="AlphaFoldDB" id="A0A9N8DVV6"/>
<name>A0A9N8DVV6_9STRA</name>
<keyword evidence="2" id="KW-1133">Transmembrane helix</keyword>
<feature type="region of interest" description="Disordered" evidence="1">
    <location>
        <begin position="515"/>
        <end position="581"/>
    </location>
</feature>
<proteinExistence type="predicted"/>
<dbReference type="EMBL" id="CAICTM010000410">
    <property type="protein sequence ID" value="CAB9509942.1"/>
    <property type="molecule type" value="Genomic_DNA"/>
</dbReference>
<feature type="compositionally biased region" description="Basic and acidic residues" evidence="1">
    <location>
        <begin position="43"/>
        <end position="64"/>
    </location>
</feature>
<keyword evidence="2" id="KW-0812">Transmembrane</keyword>
<feature type="transmembrane region" description="Helical" evidence="2">
    <location>
        <begin position="475"/>
        <end position="495"/>
    </location>
</feature>
<organism evidence="3 4">
    <name type="scientific">Seminavis robusta</name>
    <dbReference type="NCBI Taxonomy" id="568900"/>
    <lineage>
        <taxon>Eukaryota</taxon>
        <taxon>Sar</taxon>
        <taxon>Stramenopiles</taxon>
        <taxon>Ochrophyta</taxon>
        <taxon>Bacillariophyta</taxon>
        <taxon>Bacillariophyceae</taxon>
        <taxon>Bacillariophycidae</taxon>
        <taxon>Naviculales</taxon>
        <taxon>Naviculaceae</taxon>
        <taxon>Seminavis</taxon>
    </lineage>
</organism>
<dbReference type="Proteomes" id="UP001153069">
    <property type="component" value="Unassembled WGS sequence"/>
</dbReference>
<comment type="caution">
    <text evidence="3">The sequence shown here is derived from an EMBL/GenBank/DDBJ whole genome shotgun (WGS) entry which is preliminary data.</text>
</comment>
<keyword evidence="2" id="KW-0472">Membrane</keyword>
<feature type="transmembrane region" description="Helical" evidence="2">
    <location>
        <begin position="162"/>
        <end position="181"/>
    </location>
</feature>
<keyword evidence="4" id="KW-1185">Reference proteome</keyword>
<reference evidence="3" key="1">
    <citation type="submission" date="2020-06" db="EMBL/GenBank/DDBJ databases">
        <authorList>
            <consortium name="Plant Systems Biology data submission"/>
        </authorList>
    </citation>
    <scope>NUCLEOTIDE SEQUENCE</scope>
    <source>
        <strain evidence="3">D6</strain>
    </source>
</reference>
<protein>
    <submittedName>
        <fullName evidence="3">Uncharacterized protein</fullName>
    </submittedName>
</protein>